<evidence type="ECO:0000259" key="7">
    <source>
        <dbReference type="PROSITE" id="PS50004"/>
    </source>
</evidence>
<dbReference type="EC" id="3.1.4.11" evidence="1 6"/>
<dbReference type="InterPro" id="IPR000008">
    <property type="entry name" value="C2_dom"/>
</dbReference>
<dbReference type="GO" id="GO:0016042">
    <property type="term" value="P:lipid catabolic process"/>
    <property type="evidence" value="ECO:0007669"/>
    <property type="project" value="UniProtKB-KW"/>
</dbReference>
<dbReference type="SMART" id="SM00148">
    <property type="entry name" value="PLCXc"/>
    <property type="match status" value="1"/>
</dbReference>
<dbReference type="CDD" id="cd08598">
    <property type="entry name" value="PI-PLC1c_yeast"/>
    <property type="match status" value="1"/>
</dbReference>
<organism evidence="9 10">
    <name type="scientific">Tremella mesenterica</name>
    <name type="common">Jelly fungus</name>
    <dbReference type="NCBI Taxonomy" id="5217"/>
    <lineage>
        <taxon>Eukaryota</taxon>
        <taxon>Fungi</taxon>
        <taxon>Dikarya</taxon>
        <taxon>Basidiomycota</taxon>
        <taxon>Agaricomycotina</taxon>
        <taxon>Tremellomycetes</taxon>
        <taxon>Tremellales</taxon>
        <taxon>Tremellaceae</taxon>
        <taxon>Tremella</taxon>
    </lineage>
</organism>
<sequence length="744" mass="83249">MVKSGLVPRQLSKGVPMLKISSKKLKQVVIRIEDDEIKWAGKGSNIAVNSIRELRLGQPPTEAYNGKRWITVVYVRSGQWKVLHMIALTDDVYDLWVNTLQTLVSQTSDRLVAQVTPTDPDLLWIRQLWPAGAKTIDLESALGLCGQMGLTVPARLLHDHVASLDIDAFRSLVKAAQTRPEVLSLHASLTSSGKLDRNAVDRFLADIQHVKGDELFDKYAHGEEWTVESLAEFLPSADNNPRLEDDMTFPLQHYFISSSHNTYLVGEQWRGESTVEGYIRVLLGGCRCVEIDCHDGDNEPVAHHRVTLTSSVPVRDICQAISKYAFVISPYPVIISAEVHCSFEQQGKLAMILREEFGDNLITSPIDDREGLPSPEELKYRILFKTKARKLDSTPTSATFSSSSLSPSPREATFSPSITATSVATASSSTVTASSVATVAAIPASDSTTESDSGLARLKRRLSHTSTPDRPAFSPSLAELLVYTAGIKYQGFSKLVTYEPRHQFSVSDKTGGRILREAKNDWIKHNYTHISRVYPKALRITSSNYDPIPFWSAGCQLVAINWQTVDHGAILNHAMFSDTPGYVLKPISLRQKIHEIQQVYHVRIQIISAQRLPAQDLYVEATLGNDTRKTSKMDGMSLNTTWNETLSFEFISTPSILHLTFLLLEIKNKSLIARWTKPLSKTPRGYHYLSLYDNLFSKYIFATLFVRIDMSTTPVETNRSHRGDHHTHNSIPNHLTHQLYSLSL</sequence>
<dbReference type="PROSITE" id="PS50004">
    <property type="entry name" value="C2"/>
    <property type="match status" value="1"/>
</dbReference>
<evidence type="ECO:0000256" key="2">
    <source>
        <dbReference type="ARBA" id="ARBA00022801"/>
    </source>
</evidence>
<feature type="domain" description="PI-PLC Y-box" evidence="8">
    <location>
        <begin position="477"/>
        <end position="590"/>
    </location>
</feature>
<dbReference type="FunCoup" id="A0A4Q1BBN4">
    <property type="interactions" value="104"/>
</dbReference>
<dbReference type="PROSITE" id="PS50007">
    <property type="entry name" value="PIPLC_X_DOMAIN"/>
    <property type="match status" value="1"/>
</dbReference>
<dbReference type="InterPro" id="IPR035892">
    <property type="entry name" value="C2_domain_sf"/>
</dbReference>
<keyword evidence="2 6" id="KW-0378">Hydrolase</keyword>
<keyword evidence="10" id="KW-1185">Reference proteome</keyword>
<dbReference type="AlphaFoldDB" id="A0A4Q1BBN4"/>
<evidence type="ECO:0000256" key="1">
    <source>
        <dbReference type="ARBA" id="ARBA00012368"/>
    </source>
</evidence>
<dbReference type="OrthoDB" id="269822at2759"/>
<accession>A0A4Q1BBN4</accession>
<dbReference type="InterPro" id="IPR017946">
    <property type="entry name" value="PLC-like_Pdiesterase_TIM-brl"/>
</dbReference>
<dbReference type="SUPFAM" id="SSF49562">
    <property type="entry name" value="C2 domain (Calcium/lipid-binding domain, CaLB)"/>
    <property type="match status" value="1"/>
</dbReference>
<dbReference type="PANTHER" id="PTHR10336:SF36">
    <property type="entry name" value="1-PHOSPHATIDYLINOSITOL 4,5-BISPHOSPHATE PHOSPHODIESTERASE BETA-4"/>
    <property type="match status" value="1"/>
</dbReference>
<dbReference type="PRINTS" id="PR00390">
    <property type="entry name" value="PHPHLIPASEC"/>
</dbReference>
<evidence type="ECO:0000313" key="10">
    <source>
        <dbReference type="Proteomes" id="UP000289152"/>
    </source>
</evidence>
<dbReference type="EMBL" id="SDIL01000104">
    <property type="protein sequence ID" value="RXK36222.1"/>
    <property type="molecule type" value="Genomic_DNA"/>
</dbReference>
<dbReference type="InterPro" id="IPR000909">
    <property type="entry name" value="PLipase_C_PInositol-sp_X_dom"/>
</dbReference>
<dbReference type="STRING" id="5217.A0A4Q1BBN4"/>
<dbReference type="PANTHER" id="PTHR10336">
    <property type="entry name" value="PHOSPHOINOSITIDE-SPECIFIC PHOSPHOLIPASE C FAMILY PROTEIN"/>
    <property type="match status" value="1"/>
</dbReference>
<dbReference type="SMART" id="SM00239">
    <property type="entry name" value="C2"/>
    <property type="match status" value="1"/>
</dbReference>
<reference evidence="9 10" key="1">
    <citation type="submission" date="2016-06" db="EMBL/GenBank/DDBJ databases">
        <title>Evolution of pathogenesis and genome organization in the Tremellales.</title>
        <authorList>
            <person name="Cuomo C."/>
            <person name="Litvintseva A."/>
            <person name="Heitman J."/>
            <person name="Chen Y."/>
            <person name="Sun S."/>
            <person name="Springer D."/>
            <person name="Dromer F."/>
            <person name="Young S."/>
            <person name="Zeng Q."/>
            <person name="Chapman S."/>
            <person name="Gujja S."/>
            <person name="Saif S."/>
            <person name="Birren B."/>
        </authorList>
    </citation>
    <scope>NUCLEOTIDE SEQUENCE [LARGE SCALE GENOMIC DNA]</scope>
    <source>
        <strain evidence="9 10">ATCC 28783</strain>
    </source>
</reference>
<evidence type="ECO:0000313" key="9">
    <source>
        <dbReference type="EMBL" id="RXK36222.1"/>
    </source>
</evidence>
<evidence type="ECO:0000256" key="3">
    <source>
        <dbReference type="ARBA" id="ARBA00022963"/>
    </source>
</evidence>
<keyword evidence="3 6" id="KW-0442">Lipid degradation</keyword>
<dbReference type="SUPFAM" id="SSF51695">
    <property type="entry name" value="PLC-like phosphodiesterases"/>
    <property type="match status" value="1"/>
</dbReference>
<dbReference type="SUPFAM" id="SSF50729">
    <property type="entry name" value="PH domain-like"/>
    <property type="match status" value="1"/>
</dbReference>
<dbReference type="Pfam" id="PF00387">
    <property type="entry name" value="PI-PLC-Y"/>
    <property type="match status" value="1"/>
</dbReference>
<feature type="domain" description="C2" evidence="7">
    <location>
        <begin position="570"/>
        <end position="704"/>
    </location>
</feature>
<dbReference type="GO" id="GO:0004435">
    <property type="term" value="F:phosphatidylinositol-4,5-bisphosphate phospholipase C activity"/>
    <property type="evidence" value="ECO:0007669"/>
    <property type="project" value="UniProtKB-EC"/>
</dbReference>
<gene>
    <name evidence="9" type="ORF">M231_06492</name>
</gene>
<evidence type="ECO:0000256" key="5">
    <source>
        <dbReference type="ARBA" id="ARBA00023224"/>
    </source>
</evidence>
<evidence type="ECO:0000259" key="8">
    <source>
        <dbReference type="PROSITE" id="PS50008"/>
    </source>
</evidence>
<dbReference type="Gene3D" id="2.60.40.150">
    <property type="entry name" value="C2 domain"/>
    <property type="match status" value="1"/>
</dbReference>
<dbReference type="VEuPathDB" id="FungiDB:TREMEDRAFT_38681"/>
<evidence type="ECO:0000256" key="4">
    <source>
        <dbReference type="ARBA" id="ARBA00023098"/>
    </source>
</evidence>
<name>A0A4Q1BBN4_TREME</name>
<dbReference type="Pfam" id="PF00168">
    <property type="entry name" value="C2"/>
    <property type="match status" value="1"/>
</dbReference>
<dbReference type="GO" id="GO:0048015">
    <property type="term" value="P:phosphatidylinositol-mediated signaling"/>
    <property type="evidence" value="ECO:0007669"/>
    <property type="project" value="TreeGrafter"/>
</dbReference>
<dbReference type="SMART" id="SM00149">
    <property type="entry name" value="PLCYc"/>
    <property type="match status" value="1"/>
</dbReference>
<dbReference type="Proteomes" id="UP000289152">
    <property type="component" value="Unassembled WGS sequence"/>
</dbReference>
<protein>
    <recommendedName>
        <fullName evidence="1 6">Phosphoinositide phospholipase C</fullName>
        <ecNumber evidence="1 6">3.1.4.11</ecNumber>
    </recommendedName>
</protein>
<dbReference type="Gene3D" id="3.20.20.190">
    <property type="entry name" value="Phosphatidylinositol (PI) phosphodiesterase"/>
    <property type="match status" value="1"/>
</dbReference>
<dbReference type="InParanoid" id="A0A4Q1BBN4"/>
<comment type="caution">
    <text evidence="9">The sequence shown here is derived from an EMBL/GenBank/DDBJ whole genome shotgun (WGS) entry which is preliminary data.</text>
</comment>
<dbReference type="InterPro" id="IPR011993">
    <property type="entry name" value="PH-like_dom_sf"/>
</dbReference>
<evidence type="ECO:0000256" key="6">
    <source>
        <dbReference type="RuleBase" id="RU361133"/>
    </source>
</evidence>
<dbReference type="InterPro" id="IPR001192">
    <property type="entry name" value="PI-PLC_fam"/>
</dbReference>
<dbReference type="GO" id="GO:0051209">
    <property type="term" value="P:release of sequestered calcium ion into cytosol"/>
    <property type="evidence" value="ECO:0007669"/>
    <property type="project" value="TreeGrafter"/>
</dbReference>
<proteinExistence type="predicted"/>
<keyword evidence="5" id="KW-0807">Transducer</keyword>
<dbReference type="Pfam" id="PF00388">
    <property type="entry name" value="PI-PLC-X"/>
    <property type="match status" value="1"/>
</dbReference>
<dbReference type="PROSITE" id="PS50008">
    <property type="entry name" value="PIPLC_Y_DOMAIN"/>
    <property type="match status" value="1"/>
</dbReference>
<dbReference type="InterPro" id="IPR001711">
    <property type="entry name" value="PLipase_C_Pinositol-sp_Y"/>
</dbReference>
<comment type="catalytic activity">
    <reaction evidence="6">
        <text>a 1,2-diacyl-sn-glycero-3-phospho-(1D-myo-inositol-4,5-bisphosphate) + H2O = 1D-myo-inositol 1,4,5-trisphosphate + a 1,2-diacyl-sn-glycerol + H(+)</text>
        <dbReference type="Rhea" id="RHEA:33179"/>
        <dbReference type="ChEBI" id="CHEBI:15377"/>
        <dbReference type="ChEBI" id="CHEBI:15378"/>
        <dbReference type="ChEBI" id="CHEBI:17815"/>
        <dbReference type="ChEBI" id="CHEBI:58456"/>
        <dbReference type="ChEBI" id="CHEBI:203600"/>
        <dbReference type="EC" id="3.1.4.11"/>
    </reaction>
</comment>
<dbReference type="Gene3D" id="2.30.29.30">
    <property type="entry name" value="Pleckstrin-homology domain (PH domain)/Phosphotyrosine-binding domain (PTB)"/>
    <property type="match status" value="1"/>
</dbReference>
<keyword evidence="4 6" id="KW-0443">Lipid metabolism</keyword>